<sequence length="169" mass="18483">MFSLLTLATIITPISAAAIEQSCFHIKVESSNSDINEYGLFPVSELEGVNFGSLQQGDGSRFQFNDTKLARIDEGQDPVVQGAYLYPLAQPGLKNLEIGTVTDPFDFDYQSGYTDVDGNLAISGSTSQWAACTDIQDPAGYDYHFLVWVDGDLPSNCESVNAKLWYTNC</sequence>
<reference evidence="2" key="1">
    <citation type="submission" date="2014-02" db="EMBL/GenBank/DDBJ databases">
        <authorList>
            <person name="Genoscope - CEA"/>
        </authorList>
    </citation>
    <scope>NUCLEOTIDE SEQUENCE</scope>
    <source>
        <strain evidence="2">LS3</strain>
    </source>
</reference>
<gene>
    <name evidence="2" type="ORF">GNLVRS02_ARAD1A10230g</name>
</gene>
<organism evidence="2">
    <name type="scientific">Blastobotrys adeninivorans</name>
    <name type="common">Yeast</name>
    <name type="synonym">Arxula adeninivorans</name>
    <dbReference type="NCBI Taxonomy" id="409370"/>
    <lineage>
        <taxon>Eukaryota</taxon>
        <taxon>Fungi</taxon>
        <taxon>Dikarya</taxon>
        <taxon>Ascomycota</taxon>
        <taxon>Saccharomycotina</taxon>
        <taxon>Dipodascomycetes</taxon>
        <taxon>Dipodascales</taxon>
        <taxon>Trichomonascaceae</taxon>
        <taxon>Blastobotrys</taxon>
    </lineage>
</organism>
<name>A0A060SY77_BLAAD</name>
<dbReference type="PhylomeDB" id="A0A060SY77"/>
<feature type="chain" id="PRO_5001587850" evidence="1">
    <location>
        <begin position="17"/>
        <end position="169"/>
    </location>
</feature>
<dbReference type="AlphaFoldDB" id="A0A060SY77"/>
<accession>A0A060SY77</accession>
<evidence type="ECO:0000313" key="2">
    <source>
        <dbReference type="EMBL" id="CDP33474.1"/>
    </source>
</evidence>
<proteinExistence type="predicted"/>
<evidence type="ECO:0000256" key="1">
    <source>
        <dbReference type="SAM" id="SignalP"/>
    </source>
</evidence>
<protein>
    <submittedName>
        <fullName evidence="2">ARAD1A10230p</fullName>
    </submittedName>
</protein>
<keyword evidence="1" id="KW-0732">Signal</keyword>
<reference evidence="2" key="2">
    <citation type="submission" date="2014-06" db="EMBL/GenBank/DDBJ databases">
        <title>The complete genome of Blastobotrys (Arxula) adeninivorans LS3 - a yeast of biotechnological interest.</title>
        <authorList>
            <person name="Kunze G."/>
            <person name="Gaillardin C."/>
            <person name="Czernicka M."/>
            <person name="Durrens P."/>
            <person name="Martin T."/>
            <person name="Boer E."/>
            <person name="Gabaldon T."/>
            <person name="Cruz J."/>
            <person name="Talla E."/>
            <person name="Marck C."/>
            <person name="Goffeau A."/>
            <person name="Barbe V."/>
            <person name="Baret P."/>
            <person name="Baronian K."/>
            <person name="Beier S."/>
            <person name="Bleykasten C."/>
            <person name="Bode R."/>
            <person name="Casaregola S."/>
            <person name="Despons L."/>
            <person name="Fairhead C."/>
            <person name="Giersberg M."/>
            <person name="Gierski P."/>
            <person name="Hahnel U."/>
            <person name="Hartmann A."/>
            <person name="Jankowska D."/>
            <person name="Jubin C."/>
            <person name="Jung P."/>
            <person name="Lafontaine I."/>
            <person name="Leh-Louis V."/>
            <person name="Lemaire M."/>
            <person name="Marcet-Houben M."/>
            <person name="Mascher M."/>
            <person name="Morel G."/>
            <person name="Richard G.-F."/>
            <person name="Riechen J."/>
            <person name="Sacerdot C."/>
            <person name="Sarkar A."/>
            <person name="Savel G."/>
            <person name="Schacherer J."/>
            <person name="Sherman D."/>
            <person name="Straub M.-L."/>
            <person name="Stein N."/>
            <person name="Thierry A."/>
            <person name="Trautwein-Schult A."/>
            <person name="Westhof E."/>
            <person name="Worch S."/>
            <person name="Dujon B."/>
            <person name="Souciet J.-L."/>
            <person name="Wincker P."/>
            <person name="Scholz U."/>
            <person name="Neuveglise N."/>
        </authorList>
    </citation>
    <scope>NUCLEOTIDE SEQUENCE</scope>
    <source>
        <strain evidence="2">LS3</strain>
    </source>
</reference>
<dbReference type="EMBL" id="HG937691">
    <property type="protein sequence ID" value="CDP33474.1"/>
    <property type="molecule type" value="Genomic_DNA"/>
</dbReference>
<feature type="signal peptide" evidence="1">
    <location>
        <begin position="1"/>
        <end position="16"/>
    </location>
</feature>